<protein>
    <submittedName>
        <fullName evidence="1">Uncharacterized protein</fullName>
    </submittedName>
</protein>
<dbReference type="EMBL" id="QJRO01000022">
    <property type="protein sequence ID" value="PYB75894.1"/>
    <property type="molecule type" value="Genomic_DNA"/>
</dbReference>
<gene>
    <name evidence="1" type="ORF">DMX07_22530</name>
</gene>
<proteinExistence type="predicted"/>
<evidence type="ECO:0000313" key="1">
    <source>
        <dbReference type="EMBL" id="PYB75894.1"/>
    </source>
</evidence>
<evidence type="ECO:0000313" key="2">
    <source>
        <dbReference type="Proteomes" id="UP000247620"/>
    </source>
</evidence>
<name>A0A2V4HNH5_9PSED</name>
<dbReference type="Proteomes" id="UP000247620">
    <property type="component" value="Unassembled WGS sequence"/>
</dbReference>
<sequence>MTASQLAIMFLLTVLLTALCFNPEQLIAIMQYTTEEYLMIKQLLMQSFPYVAAPTISICCGIMANGAIPSRQEA</sequence>
<accession>A0A2V4HNH5</accession>
<reference evidence="1 2" key="1">
    <citation type="submission" date="2018-06" db="EMBL/GenBank/DDBJ databases">
        <title>Pseudomonas diversity within urban Lake Michigan freshwaters.</title>
        <authorList>
            <person name="Batrich M."/>
            <person name="Hatzopoulos T."/>
            <person name="Putonti C."/>
        </authorList>
    </citation>
    <scope>NUCLEOTIDE SEQUENCE [LARGE SCALE GENOMIC DNA]</scope>
    <source>
        <strain evidence="1 2">LBp-160603</strain>
    </source>
</reference>
<dbReference type="AlphaFoldDB" id="A0A2V4HNH5"/>
<comment type="caution">
    <text evidence="1">The sequence shown here is derived from an EMBL/GenBank/DDBJ whole genome shotgun (WGS) entry which is preliminary data.</text>
</comment>
<organism evidence="1 2">
    <name type="scientific">Pseudomonas soli</name>
    <dbReference type="NCBI Taxonomy" id="1306993"/>
    <lineage>
        <taxon>Bacteria</taxon>
        <taxon>Pseudomonadati</taxon>
        <taxon>Pseudomonadota</taxon>
        <taxon>Gammaproteobacteria</taxon>
        <taxon>Pseudomonadales</taxon>
        <taxon>Pseudomonadaceae</taxon>
        <taxon>Pseudomonas</taxon>
    </lineage>
</organism>